<dbReference type="GO" id="GO:0000379">
    <property type="term" value="P:tRNA-type intron splice site recognition and cleavage"/>
    <property type="evidence" value="ECO:0007669"/>
    <property type="project" value="TreeGrafter"/>
</dbReference>
<gene>
    <name evidence="2" type="ORF">BCR42DRAFT_401165</name>
</gene>
<protein>
    <recommendedName>
        <fullName evidence="4">tRNA-splicing endonuclease subunit Sen54 N-terminal domain-containing protein</fullName>
    </recommendedName>
</protein>
<proteinExistence type="predicted"/>
<keyword evidence="3" id="KW-1185">Reference proteome</keyword>
<dbReference type="Proteomes" id="UP000193560">
    <property type="component" value="Unassembled WGS sequence"/>
</dbReference>
<evidence type="ECO:0000256" key="1">
    <source>
        <dbReference type="SAM" id="MobiDB-lite"/>
    </source>
</evidence>
<accession>A0A1X2J216</accession>
<dbReference type="GO" id="GO:0000214">
    <property type="term" value="C:tRNA-intron endonuclease complex"/>
    <property type="evidence" value="ECO:0007669"/>
    <property type="project" value="TreeGrafter"/>
</dbReference>
<evidence type="ECO:0000313" key="3">
    <source>
        <dbReference type="Proteomes" id="UP000193560"/>
    </source>
</evidence>
<dbReference type="InterPro" id="IPR024337">
    <property type="entry name" value="tRNA_splic_suSen54"/>
</dbReference>
<comment type="caution">
    <text evidence="2">The sequence shown here is derived from an EMBL/GenBank/DDBJ whole genome shotgun (WGS) entry which is preliminary data.</text>
</comment>
<dbReference type="OrthoDB" id="408683at2759"/>
<evidence type="ECO:0000313" key="2">
    <source>
        <dbReference type="EMBL" id="ORZ25897.1"/>
    </source>
</evidence>
<dbReference type="STRING" id="90262.A0A1X2J216"/>
<evidence type="ECO:0008006" key="4">
    <source>
        <dbReference type="Google" id="ProtNLM"/>
    </source>
</evidence>
<dbReference type="PANTHER" id="PTHR21027:SF1">
    <property type="entry name" value="TRNA-SPLICING ENDONUCLEASE SUBUNIT SEN54"/>
    <property type="match status" value="1"/>
</dbReference>
<feature type="compositionally biased region" description="Acidic residues" evidence="1">
    <location>
        <begin position="1"/>
        <end position="11"/>
    </location>
</feature>
<dbReference type="AlphaFoldDB" id="A0A1X2J216"/>
<dbReference type="PANTHER" id="PTHR21027">
    <property type="entry name" value="TRNA-SPLICING ENDONUCLEASE SUBUNIT SEN54"/>
    <property type="match status" value="1"/>
</dbReference>
<name>A0A1X2J216_9FUNG</name>
<organism evidence="2 3">
    <name type="scientific">Absidia repens</name>
    <dbReference type="NCBI Taxonomy" id="90262"/>
    <lineage>
        <taxon>Eukaryota</taxon>
        <taxon>Fungi</taxon>
        <taxon>Fungi incertae sedis</taxon>
        <taxon>Mucoromycota</taxon>
        <taxon>Mucoromycotina</taxon>
        <taxon>Mucoromycetes</taxon>
        <taxon>Mucorales</taxon>
        <taxon>Cunninghamellaceae</taxon>
        <taxon>Absidia</taxon>
    </lineage>
</organism>
<dbReference type="EMBL" id="MCGE01000001">
    <property type="protein sequence ID" value="ORZ25897.1"/>
    <property type="molecule type" value="Genomic_DNA"/>
</dbReference>
<sequence>MNDDDDGDEVADFSTLLNKTKKGGGGAPKRGKKTFAPDDTSAQQKSLDQSRDALFELIGEIKPLATQHSIGILNNNSDHTWTTTLQQKRGTYYQFMGHSVQGNMVLYLEEAAWLMNRHALSCSITQSGSALLNINTTGVGYLGDDTIASAPMVTFEDYCSLMFASMDGWITYEKYQVYAYLKRLGYIVQRSSITSPSSSTNTTSLSSPERKEGKRSWIFQLRQLAQYTCHRIVDLICVFASSFSSFSTRPLVTHYQCSNYRSVYSALRTIKFNPWHTPNSTIVEQQHHYSVAWDVYKPNPKWKKRDPGVPDFRVVVGSMNDPLPSPDNLHHLFSLLYGLPHKDNAYHPIRNTRSMQSQPAFLMALVGNAEGVTFIRLQSDGISDIAPLSI</sequence>
<reference evidence="2 3" key="1">
    <citation type="submission" date="2016-07" db="EMBL/GenBank/DDBJ databases">
        <title>Pervasive Adenine N6-methylation of Active Genes in Fungi.</title>
        <authorList>
            <consortium name="DOE Joint Genome Institute"/>
            <person name="Mondo S.J."/>
            <person name="Dannebaum R.O."/>
            <person name="Kuo R.C."/>
            <person name="Labutti K."/>
            <person name="Haridas S."/>
            <person name="Kuo A."/>
            <person name="Salamov A."/>
            <person name="Ahrendt S.R."/>
            <person name="Lipzen A."/>
            <person name="Sullivan W."/>
            <person name="Andreopoulos W.B."/>
            <person name="Clum A."/>
            <person name="Lindquist E."/>
            <person name="Daum C."/>
            <person name="Ramamoorthy G.K."/>
            <person name="Gryganskyi A."/>
            <person name="Culley D."/>
            <person name="Magnuson J.K."/>
            <person name="James T.Y."/>
            <person name="O'Malley M.A."/>
            <person name="Stajich J.E."/>
            <person name="Spatafora J.W."/>
            <person name="Visel A."/>
            <person name="Grigoriev I.V."/>
        </authorList>
    </citation>
    <scope>NUCLEOTIDE SEQUENCE [LARGE SCALE GENOMIC DNA]</scope>
    <source>
        <strain evidence="2 3">NRRL 1336</strain>
    </source>
</reference>
<feature type="region of interest" description="Disordered" evidence="1">
    <location>
        <begin position="1"/>
        <end position="46"/>
    </location>
</feature>